<dbReference type="InterPro" id="IPR005653">
    <property type="entry name" value="OstA-like_N"/>
</dbReference>
<comment type="subcellular location">
    <subcellularLocation>
        <location evidence="4">Cell outer membrane</location>
    </subcellularLocation>
</comment>
<dbReference type="Pfam" id="PF04453">
    <property type="entry name" value="LptD"/>
    <property type="match status" value="1"/>
</dbReference>
<dbReference type="GO" id="GO:0043165">
    <property type="term" value="P:Gram-negative-bacterium-type cell outer membrane assembly"/>
    <property type="evidence" value="ECO:0007669"/>
    <property type="project" value="UniProtKB-UniRule"/>
</dbReference>
<sequence precursor="true">MKIRYFLALSLSPQLGFAQDITTSNTQTSAPTQAAAGQCVIVTPVAPRRNVLTNADIESGDINVEADHAEAKMGKEAHFSGGVTFSHGERQIYAEEATLNRETQQLSAKGNLTLEDPRLTITADSIDAEIEANNAVMKGAEYWIKGQQVHGAARELEITPNNDLILSNSSFTTCPPGQESWKLQAGRIKINSEEEWGEIWNAKLKIADVPVLYIPYMSIPISDKRKSGLLFPKFSTSTINGVEVATPIYWNINPQYDLTYTPHYMSNRGLFNKLEFRYLLDNEQSGQLNVEYLPTDDSLNGSPNRYLYHWDHQGKVDDNWRFMANFTDVSDNNYFTDLDSDIRKSHDNQLIRVGEVNYLEKNWDLGLKVQDIKVLGISDKPYQVMPQLRWNYRALNVFKNINFSMYSEVSNFENKDNAQSSATRLHLEPSVILPIYGPAGSFTTELKLYQTNYWQDDSRVAEAAQLSPLDDSVSRTIPSVRIHGQINFEKQLQLFNQSYRQTLEPQAQYLYVGHQDQSKIGLYDSALLQEDYYGLFRDRRFSGLDRIADANQFTVGLTTRLFDEHNKEQMKFSFGQIFYLRDSRVNLNNSENIVNRPSSSVLAAELDAHIYNDWYLGSEIQYDTKNRESKKTEFTLDFRPENNKLFQLSYRFVPDLLNTNTNNQVDIAQAGTRVAWPIKDNLYYVGNWYYDLKQKRSVEAYTGFQYESCCWAVRLSYRYRIKANYDDNFTPTPDEREQFESGVYLNFVIKGLGSAGSLGVTDMLNDGIFNYRKPLYLRN</sequence>
<comment type="caution">
    <text evidence="7">The sequence shown here is derived from an EMBL/GenBank/DDBJ whole genome shotgun (WGS) entry which is preliminary data.</text>
</comment>
<evidence type="ECO:0000259" key="6">
    <source>
        <dbReference type="Pfam" id="PF04453"/>
    </source>
</evidence>
<feature type="domain" description="LptD C-terminal" evidence="6">
    <location>
        <begin position="304"/>
        <end position="681"/>
    </location>
</feature>
<dbReference type="InterPro" id="IPR050218">
    <property type="entry name" value="LptD"/>
</dbReference>
<dbReference type="Proteomes" id="UP000273022">
    <property type="component" value="Unassembled WGS sequence"/>
</dbReference>
<dbReference type="RefSeq" id="WP_121852550.1">
    <property type="nucleotide sequence ID" value="NZ_CP037952.1"/>
</dbReference>
<keyword evidence="1 4" id="KW-0732">Signal</keyword>
<proteinExistence type="inferred from homology"/>
<evidence type="ECO:0000256" key="2">
    <source>
        <dbReference type="ARBA" id="ARBA00023136"/>
    </source>
</evidence>
<feature type="signal peptide" evidence="4">
    <location>
        <begin position="1"/>
        <end position="18"/>
    </location>
</feature>
<keyword evidence="2 4" id="KW-0472">Membrane</keyword>
<dbReference type="InterPro" id="IPR020889">
    <property type="entry name" value="LipoPS_assembly_LptD"/>
</dbReference>
<dbReference type="Gene3D" id="2.60.450.10">
    <property type="entry name" value="Lipopolysaccharide (LPS) transport protein A like domain"/>
    <property type="match status" value="1"/>
</dbReference>
<comment type="caution">
    <text evidence="4">Lacks conserved residue(s) required for the propagation of feature annotation.</text>
</comment>
<keyword evidence="8" id="KW-1185">Reference proteome</keyword>
<comment type="similarity">
    <text evidence="4">Belongs to the LptD family.</text>
</comment>
<dbReference type="PANTHER" id="PTHR30189:SF1">
    <property type="entry name" value="LPS-ASSEMBLY PROTEIN LPTD"/>
    <property type="match status" value="1"/>
</dbReference>
<dbReference type="NCBIfam" id="NF002997">
    <property type="entry name" value="PRK03761.1"/>
    <property type="match status" value="1"/>
</dbReference>
<dbReference type="PANTHER" id="PTHR30189">
    <property type="entry name" value="LPS-ASSEMBLY PROTEIN"/>
    <property type="match status" value="1"/>
</dbReference>
<accession>A0A3A6U376</accession>
<feature type="domain" description="Organic solvent tolerance-like N-terminal" evidence="5">
    <location>
        <begin position="63"/>
        <end position="195"/>
    </location>
</feature>
<evidence type="ECO:0000313" key="8">
    <source>
        <dbReference type="Proteomes" id="UP000273022"/>
    </source>
</evidence>
<organism evidence="7 8">
    <name type="scientific">Parashewanella spongiae</name>
    <dbReference type="NCBI Taxonomy" id="342950"/>
    <lineage>
        <taxon>Bacteria</taxon>
        <taxon>Pseudomonadati</taxon>
        <taxon>Pseudomonadota</taxon>
        <taxon>Gammaproteobacteria</taxon>
        <taxon>Alteromonadales</taxon>
        <taxon>Shewanellaceae</taxon>
        <taxon>Parashewanella</taxon>
    </lineage>
</organism>
<dbReference type="Pfam" id="PF03968">
    <property type="entry name" value="LptD_N"/>
    <property type="match status" value="1"/>
</dbReference>
<dbReference type="GO" id="GO:0009279">
    <property type="term" value="C:cell outer membrane"/>
    <property type="evidence" value="ECO:0007669"/>
    <property type="project" value="UniProtKB-SubCell"/>
</dbReference>
<feature type="chain" id="PRO_5017491422" description="LPS-assembly protein LptD" evidence="4">
    <location>
        <begin position="19"/>
        <end position="779"/>
    </location>
</feature>
<dbReference type="GO" id="GO:1990351">
    <property type="term" value="C:transporter complex"/>
    <property type="evidence" value="ECO:0007669"/>
    <property type="project" value="TreeGrafter"/>
</dbReference>
<dbReference type="AlphaFoldDB" id="A0A3A6U376"/>
<dbReference type="GO" id="GO:0015920">
    <property type="term" value="P:lipopolysaccharide transport"/>
    <property type="evidence" value="ECO:0007669"/>
    <property type="project" value="InterPro"/>
</dbReference>
<reference evidence="7 8" key="1">
    <citation type="submission" date="2018-09" db="EMBL/GenBank/DDBJ databases">
        <title>Phylogeny of the Shewanellaceae, and recommendation for two new genera, Pseudoshewanella and Parashewanella.</title>
        <authorList>
            <person name="Wang G."/>
        </authorList>
    </citation>
    <scope>NUCLEOTIDE SEQUENCE [LARGE SCALE GENOMIC DNA]</scope>
    <source>
        <strain evidence="7 8">KCTC 22492</strain>
    </source>
</reference>
<evidence type="ECO:0000259" key="5">
    <source>
        <dbReference type="Pfam" id="PF03968"/>
    </source>
</evidence>
<protein>
    <recommendedName>
        <fullName evidence="4">LPS-assembly protein LptD</fullName>
    </recommendedName>
</protein>
<gene>
    <name evidence="4 7" type="primary">lptD</name>
    <name evidence="7" type="ORF">D5R81_04995</name>
</gene>
<name>A0A3A6U376_9GAMM</name>
<evidence type="ECO:0000256" key="3">
    <source>
        <dbReference type="ARBA" id="ARBA00023237"/>
    </source>
</evidence>
<dbReference type="OrthoDB" id="9760225at2"/>
<dbReference type="EMBL" id="QYYH01000021">
    <property type="protein sequence ID" value="RJY18480.1"/>
    <property type="molecule type" value="Genomic_DNA"/>
</dbReference>
<dbReference type="HAMAP" id="MF_01411">
    <property type="entry name" value="LPS_assembly_LptD"/>
    <property type="match status" value="1"/>
</dbReference>
<evidence type="ECO:0000256" key="4">
    <source>
        <dbReference type="HAMAP-Rule" id="MF_01411"/>
    </source>
</evidence>
<evidence type="ECO:0000256" key="1">
    <source>
        <dbReference type="ARBA" id="ARBA00022729"/>
    </source>
</evidence>
<dbReference type="InterPro" id="IPR007543">
    <property type="entry name" value="LptD_C"/>
</dbReference>
<comment type="function">
    <text evidence="4">Together with LptE, is involved in the assembly of lipopolysaccharide (LPS) at the surface of the outer membrane.</text>
</comment>
<evidence type="ECO:0000313" key="7">
    <source>
        <dbReference type="EMBL" id="RJY18480.1"/>
    </source>
</evidence>
<comment type="subunit">
    <text evidence="4">Component of the lipopolysaccharide transport and assembly complex. Interacts with LptE and LptA.</text>
</comment>
<keyword evidence="3 4" id="KW-0998">Cell outer membrane</keyword>